<accession>A0A8D5UFE6</accession>
<evidence type="ECO:0000313" key="1">
    <source>
        <dbReference type="EMBL" id="BCU81486.1"/>
    </source>
</evidence>
<proteinExistence type="predicted"/>
<organism evidence="1 2">
    <name type="scientific">Polycladomyces abyssicola</name>
    <dbReference type="NCBI Taxonomy" id="1125966"/>
    <lineage>
        <taxon>Bacteria</taxon>
        <taxon>Bacillati</taxon>
        <taxon>Bacillota</taxon>
        <taxon>Bacilli</taxon>
        <taxon>Bacillales</taxon>
        <taxon>Thermoactinomycetaceae</taxon>
        <taxon>Polycladomyces</taxon>
    </lineage>
</organism>
<dbReference type="Proteomes" id="UP000677436">
    <property type="component" value="Chromosome"/>
</dbReference>
<gene>
    <name evidence="1" type="ORF">JIR001_12690</name>
</gene>
<dbReference type="AlphaFoldDB" id="A0A8D5UFE6"/>
<name>A0A8D5UFE6_9BACL</name>
<reference evidence="1" key="1">
    <citation type="journal article" date="2013" name="Int. J. Syst. Evol. Microbiol.">
        <title>Polycladomyces abyssicola gen. nov., sp. nov., a thermophilic filamentous bacterium isolated from hemipelagic sediment.</title>
        <authorList>
            <person name="Tsubouchi T."/>
            <person name="Shimane Y."/>
            <person name="Mori K."/>
            <person name="Usui K."/>
            <person name="Hiraki T."/>
            <person name="Tame A."/>
            <person name="Uematsu K."/>
            <person name="Maruyama T."/>
            <person name="Hatada Y."/>
        </authorList>
    </citation>
    <scope>NUCLEOTIDE SEQUENCE</scope>
    <source>
        <strain evidence="1">JIR-001</strain>
    </source>
</reference>
<keyword evidence="2" id="KW-1185">Reference proteome</keyword>
<reference evidence="1" key="2">
    <citation type="journal article" date="2021" name="Microbiol. Resour. Announc.">
        <title>Complete Genome Sequence of Polycladomyces abyssicola JIR-001T, Isolated from Hemipelagic Sediment in Deep Seawater.</title>
        <authorList>
            <person name="Tsubouchi T."/>
            <person name="Kaneko Y."/>
        </authorList>
    </citation>
    <scope>NUCLEOTIDE SEQUENCE</scope>
    <source>
        <strain evidence="1">JIR-001</strain>
    </source>
</reference>
<protein>
    <submittedName>
        <fullName evidence="1">Uncharacterized protein</fullName>
    </submittedName>
</protein>
<dbReference type="EMBL" id="AP024601">
    <property type="protein sequence ID" value="BCU81486.1"/>
    <property type="molecule type" value="Genomic_DNA"/>
</dbReference>
<dbReference type="KEGG" id="pabs:JIR001_12690"/>
<evidence type="ECO:0000313" key="2">
    <source>
        <dbReference type="Proteomes" id="UP000677436"/>
    </source>
</evidence>
<sequence length="71" mass="7624">MYSVIDAGIQSAFPTCQTKKGDNQEGLFSVLGDMYEVPSAIVQESKEKESDELCWVDEISAAPLDGIPGQG</sequence>